<reference evidence="8 9" key="1">
    <citation type="submission" date="2020-12" db="EMBL/GenBank/DDBJ databases">
        <title>Revised draft genomes of Rhodomicrobium vannielii ATCC 17100 and Rhodomicrobium udaipurense JA643.</title>
        <authorList>
            <person name="Conners E.M."/>
            <person name="Davenport E.J."/>
            <person name="Bose A."/>
        </authorList>
    </citation>
    <scope>NUCLEOTIDE SEQUENCE [LARGE SCALE GENOMIC DNA]</scope>
    <source>
        <strain evidence="8 9">JA643</strain>
    </source>
</reference>
<name>A0A8I1KK68_9HYPH</name>
<feature type="domain" description="Tetrapyrrole methylase" evidence="7">
    <location>
        <begin position="50"/>
        <end position="249"/>
    </location>
</feature>
<dbReference type="Pfam" id="PF00590">
    <property type="entry name" value="TP_methylase"/>
    <property type="match status" value="1"/>
</dbReference>
<keyword evidence="2 6" id="KW-0698">rRNA processing</keyword>
<proteinExistence type="inferred from homology"/>
<dbReference type="PANTHER" id="PTHR46111">
    <property type="entry name" value="RIBOSOMAL RNA SMALL SUBUNIT METHYLTRANSFERASE I"/>
    <property type="match status" value="1"/>
</dbReference>
<keyword evidence="5 6" id="KW-0949">S-adenosyl-L-methionine</keyword>
<dbReference type="NCBIfam" id="TIGR00096">
    <property type="entry name" value="16S rRNA (cytidine(1402)-2'-O)-methyltransferase"/>
    <property type="match status" value="1"/>
</dbReference>
<comment type="function">
    <text evidence="6">Catalyzes the 2'-O-methylation of the ribose of cytidine 1402 (C1402) in 16S rRNA.</text>
</comment>
<dbReference type="Gene3D" id="3.30.950.10">
    <property type="entry name" value="Methyltransferase, Cobalt-precorrin-4 Transmethylase, Domain 2"/>
    <property type="match status" value="1"/>
</dbReference>
<keyword evidence="3 6" id="KW-0489">Methyltransferase</keyword>
<comment type="subcellular location">
    <subcellularLocation>
        <location evidence="6">Cytoplasm</location>
    </subcellularLocation>
</comment>
<comment type="similarity">
    <text evidence="6">Belongs to the methyltransferase superfamily. RsmI family.</text>
</comment>
<dbReference type="InterPro" id="IPR008189">
    <property type="entry name" value="rRNA_ssu_MeTfrase_I"/>
</dbReference>
<evidence type="ECO:0000313" key="8">
    <source>
        <dbReference type="EMBL" id="MBJ7543791.1"/>
    </source>
</evidence>
<keyword evidence="4 6" id="KW-0808">Transferase</keyword>
<evidence type="ECO:0000256" key="4">
    <source>
        <dbReference type="ARBA" id="ARBA00022679"/>
    </source>
</evidence>
<accession>A0A8I1KK68</accession>
<evidence type="ECO:0000256" key="6">
    <source>
        <dbReference type="HAMAP-Rule" id="MF_01877"/>
    </source>
</evidence>
<organism evidence="8 9">
    <name type="scientific">Rhodomicrobium udaipurense</name>
    <dbReference type="NCBI Taxonomy" id="1202716"/>
    <lineage>
        <taxon>Bacteria</taxon>
        <taxon>Pseudomonadati</taxon>
        <taxon>Pseudomonadota</taxon>
        <taxon>Alphaproteobacteria</taxon>
        <taxon>Hyphomicrobiales</taxon>
        <taxon>Hyphomicrobiaceae</taxon>
        <taxon>Rhodomicrobium</taxon>
    </lineage>
</organism>
<evidence type="ECO:0000256" key="1">
    <source>
        <dbReference type="ARBA" id="ARBA00022490"/>
    </source>
</evidence>
<evidence type="ECO:0000259" key="7">
    <source>
        <dbReference type="Pfam" id="PF00590"/>
    </source>
</evidence>
<keyword evidence="9" id="KW-1185">Reference proteome</keyword>
<dbReference type="HAMAP" id="MF_01877">
    <property type="entry name" value="16SrRNA_methyltr_I"/>
    <property type="match status" value="1"/>
</dbReference>
<dbReference type="PANTHER" id="PTHR46111:SF1">
    <property type="entry name" value="RIBOSOMAL RNA SMALL SUBUNIT METHYLTRANSFERASE I"/>
    <property type="match status" value="1"/>
</dbReference>
<dbReference type="Proteomes" id="UP000623250">
    <property type="component" value="Unassembled WGS sequence"/>
</dbReference>
<evidence type="ECO:0000256" key="3">
    <source>
        <dbReference type="ARBA" id="ARBA00022603"/>
    </source>
</evidence>
<keyword evidence="1 6" id="KW-0963">Cytoplasm</keyword>
<protein>
    <recommendedName>
        <fullName evidence="6">Ribosomal RNA small subunit methyltransferase I</fullName>
        <ecNumber evidence="6">2.1.1.198</ecNumber>
    </recommendedName>
    <alternativeName>
        <fullName evidence="6">16S rRNA 2'-O-ribose C1402 methyltransferase</fullName>
    </alternativeName>
    <alternativeName>
        <fullName evidence="6">rRNA (cytidine-2'-O-)-methyltransferase RsmI</fullName>
    </alternativeName>
</protein>
<dbReference type="InterPro" id="IPR035996">
    <property type="entry name" value="4pyrrol_Methylase_sf"/>
</dbReference>
<evidence type="ECO:0000256" key="2">
    <source>
        <dbReference type="ARBA" id="ARBA00022552"/>
    </source>
</evidence>
<dbReference type="GO" id="GO:0005737">
    <property type="term" value="C:cytoplasm"/>
    <property type="evidence" value="ECO:0007669"/>
    <property type="project" value="UniProtKB-SubCell"/>
</dbReference>
<dbReference type="InterPro" id="IPR014777">
    <property type="entry name" value="4pyrrole_Mease_sub1"/>
</dbReference>
<dbReference type="InterPro" id="IPR000878">
    <property type="entry name" value="4pyrrol_Mease"/>
</dbReference>
<dbReference type="AlphaFoldDB" id="A0A8I1KK68"/>
<sequence>MTKRRAPKIPQPDADSDATAAIEAERAAALLAAVSRQFDKLGASPLDPGLYLVSTPIGNLSDISIRALSVLASADRVYCEDTRHSRKLFSAFDMGRKLETYHDFSGEADRERILDALREGKAVALISDAGTPLIADPGYKLVRDAVAEGIRVFPVPGASAILSALVASGLPTDRFFFGGFLPPKEGARLEALETMRAVPGTLVFYETPSRIGAALAAIETVYPDRMVAVARELTKLHETIAKGTARELAAAFEIEPPQGEIVLLIAPGEAAAATEADVEIALRAALKTATLKEAVEDVSKGLGVARKLAYNLALKIKGEAS</sequence>
<dbReference type="EC" id="2.1.1.198" evidence="6"/>
<comment type="caution">
    <text evidence="8">The sequence shown here is derived from an EMBL/GenBank/DDBJ whole genome shotgun (WGS) entry which is preliminary data.</text>
</comment>
<gene>
    <name evidence="6 8" type="primary">rsmI</name>
    <name evidence="8" type="ORF">JDN41_09480</name>
</gene>
<dbReference type="EMBL" id="JAEMUK010000017">
    <property type="protein sequence ID" value="MBJ7543791.1"/>
    <property type="molecule type" value="Genomic_DNA"/>
</dbReference>
<dbReference type="FunFam" id="3.40.1010.10:FF:000007">
    <property type="entry name" value="Ribosomal RNA small subunit methyltransferase I"/>
    <property type="match status" value="1"/>
</dbReference>
<dbReference type="RefSeq" id="WP_081796542.1">
    <property type="nucleotide sequence ID" value="NZ_JAEMUK010000017.1"/>
</dbReference>
<comment type="catalytic activity">
    <reaction evidence="6">
        <text>cytidine(1402) in 16S rRNA + S-adenosyl-L-methionine = 2'-O-methylcytidine(1402) in 16S rRNA + S-adenosyl-L-homocysteine + H(+)</text>
        <dbReference type="Rhea" id="RHEA:42924"/>
        <dbReference type="Rhea" id="RHEA-COMP:10285"/>
        <dbReference type="Rhea" id="RHEA-COMP:10286"/>
        <dbReference type="ChEBI" id="CHEBI:15378"/>
        <dbReference type="ChEBI" id="CHEBI:57856"/>
        <dbReference type="ChEBI" id="CHEBI:59789"/>
        <dbReference type="ChEBI" id="CHEBI:74495"/>
        <dbReference type="ChEBI" id="CHEBI:82748"/>
        <dbReference type="EC" id="2.1.1.198"/>
    </reaction>
</comment>
<evidence type="ECO:0000313" key="9">
    <source>
        <dbReference type="Proteomes" id="UP000623250"/>
    </source>
</evidence>
<dbReference type="Gene3D" id="3.40.1010.10">
    <property type="entry name" value="Cobalt-precorrin-4 Transmethylase, Domain 1"/>
    <property type="match status" value="1"/>
</dbReference>
<evidence type="ECO:0000256" key="5">
    <source>
        <dbReference type="ARBA" id="ARBA00022691"/>
    </source>
</evidence>
<dbReference type="CDD" id="cd11648">
    <property type="entry name" value="RsmI"/>
    <property type="match status" value="1"/>
</dbReference>
<dbReference type="PIRSF" id="PIRSF005917">
    <property type="entry name" value="MTase_YraL"/>
    <property type="match status" value="1"/>
</dbReference>
<dbReference type="SUPFAM" id="SSF53790">
    <property type="entry name" value="Tetrapyrrole methylase"/>
    <property type="match status" value="1"/>
</dbReference>
<dbReference type="InterPro" id="IPR014776">
    <property type="entry name" value="4pyrrole_Mease_sub2"/>
</dbReference>
<dbReference type="GO" id="GO:0070677">
    <property type="term" value="F:rRNA (cytosine-2'-O-)-methyltransferase activity"/>
    <property type="evidence" value="ECO:0007669"/>
    <property type="project" value="UniProtKB-UniRule"/>
</dbReference>
<dbReference type="FunFam" id="3.30.950.10:FF:000002">
    <property type="entry name" value="Ribosomal RNA small subunit methyltransferase I"/>
    <property type="match status" value="1"/>
</dbReference>